<dbReference type="InterPro" id="IPR036291">
    <property type="entry name" value="NAD(P)-bd_dom_sf"/>
</dbReference>
<name>A0A6C0KRZ0_9ZZZZ</name>
<evidence type="ECO:0008006" key="2">
    <source>
        <dbReference type="Google" id="ProtNLM"/>
    </source>
</evidence>
<dbReference type="Pfam" id="PF13692">
    <property type="entry name" value="Glyco_trans_1_4"/>
    <property type="match status" value="1"/>
</dbReference>
<protein>
    <recommendedName>
        <fullName evidence="2">NAD-dependent epimerase/dehydratase domain-containing protein</fullName>
    </recommendedName>
</protein>
<dbReference type="SUPFAM" id="SSF53756">
    <property type="entry name" value="UDP-Glycosyltransferase/glycogen phosphorylase"/>
    <property type="match status" value="1"/>
</dbReference>
<dbReference type="SUPFAM" id="SSF51735">
    <property type="entry name" value="NAD(P)-binding Rossmann-fold domains"/>
    <property type="match status" value="1"/>
</dbReference>
<dbReference type="Gene3D" id="3.40.50.720">
    <property type="entry name" value="NAD(P)-binding Rossmann-like Domain"/>
    <property type="match status" value="1"/>
</dbReference>
<sequence length="1073" mass="124821">MFLIYGGNGWIGKKIVNILESMNIKSFASQSRVDDDKLIEKEICELKPTNVFCLIGRTHGMVDGKYVSTIDYLEKKGKNKENIRDNLFCPMLLAIVCKKYNVHLTYMGTGCIFTYTEDKKIFTEEDTPNFFGSSYSVVKGFTDRLMGMFDNVLNVRIRMPISSDTSERNFLMKILKYDKICSVQNSMTVLDELLPIMCQMSINKETGTINLTNPGTIEHSEILDMIRDKVDPELTYNLFSYEEQMKVIACERSNNELSGEKLLSKYGVNDIKKSVSDVVEKFSANLKQIRKLVLDDYTLFVGFEFSTPTLEIVNELLTTMKETNADVLSPLIYTSRNKTAFYGGIVCRNKVYYFDEKFIPYEDATNLKNSFNYVKPSMLFYPRFFLIRNSLVYKIEEIFSLNLSNFMDLSIKVTPFVKVERLVNVNSDFEGVENINIFNFEPTCIKECLTMNLSFGSVPLKLQNRKFLNDRQKYALIIENDLLRPDKDCGSGYTMGIIKLLQKQNIEVHYIPENFIYEEKYTQMLQKMGVYINYNSWNNISSFLSVHNNVYDYIFVSRFDLTNSLYDIIRRFCPSSKLVYITHDLHSLRVSRQIDLANVQDFNLDLKRDTLKLKEMNLIKRCDVSLICSSHEYDVLVKEERVTNAMLFPILYESVGVKDLKSSADKCGFYFIGSCHDPNIDAVNYFLAEVYHKILQIEQIPFYIIGSCSTKISPQLKKIYENHIHIIEHISDAEFVNFSKYVRLCLIPLRFGAGVKGKLLQASNHNIPIVTTSIGVEGTDFEHMRDLIVLDLNDNNYASKFVSYYSDVDLLDKLALNGKRNFEKNYSLNQGEKYATRLIEILDKKEVVMKPKVCVIFNTYNKPEVIKLLKTYLSSMEGNAEFEYYLVNNGMTVLDNSFDEFNPMDGDNTMNEFSGIQKCLDMLQSTKRVEEYDSFILCNDTISFHFPLSFFYNISRDEIDITCRNRYVVGCVNSFGESYSVDNFTMRDWYRAFFVMINAGIMRDINYKFWHYRLEDVFEDGTLKLKIDPELKKKIDKILGDERYKNRTDMDKKFCCIMNEYRFSHELRHGLLV</sequence>
<dbReference type="Gene3D" id="3.40.50.2000">
    <property type="entry name" value="Glycogen Phosphorylase B"/>
    <property type="match status" value="1"/>
</dbReference>
<proteinExistence type="predicted"/>
<dbReference type="PANTHER" id="PTHR10491:SF4">
    <property type="entry name" value="METHIONINE ADENOSYLTRANSFERASE 2 SUBUNIT BETA"/>
    <property type="match status" value="1"/>
</dbReference>
<dbReference type="GO" id="GO:0048270">
    <property type="term" value="F:methionine adenosyltransferase regulator activity"/>
    <property type="evidence" value="ECO:0007669"/>
    <property type="project" value="TreeGrafter"/>
</dbReference>
<accession>A0A6C0KRZ0</accession>
<dbReference type="GO" id="GO:0006556">
    <property type="term" value="P:S-adenosylmethionine biosynthetic process"/>
    <property type="evidence" value="ECO:0007669"/>
    <property type="project" value="TreeGrafter"/>
</dbReference>
<reference evidence="1" key="1">
    <citation type="journal article" date="2020" name="Nature">
        <title>Giant virus diversity and host interactions through global metagenomics.</title>
        <authorList>
            <person name="Schulz F."/>
            <person name="Roux S."/>
            <person name="Paez-Espino D."/>
            <person name="Jungbluth S."/>
            <person name="Walsh D.A."/>
            <person name="Denef V.J."/>
            <person name="McMahon K.D."/>
            <person name="Konstantinidis K.T."/>
            <person name="Eloe-Fadrosh E.A."/>
            <person name="Kyrpides N.C."/>
            <person name="Woyke T."/>
        </authorList>
    </citation>
    <scope>NUCLEOTIDE SEQUENCE</scope>
    <source>
        <strain evidence="1">GVMAG-S-3300013014-136</strain>
    </source>
</reference>
<dbReference type="GO" id="GO:0048269">
    <property type="term" value="C:methionine adenosyltransferase complex"/>
    <property type="evidence" value="ECO:0007669"/>
    <property type="project" value="TreeGrafter"/>
</dbReference>
<dbReference type="AlphaFoldDB" id="A0A6C0KRZ0"/>
<organism evidence="1">
    <name type="scientific">viral metagenome</name>
    <dbReference type="NCBI Taxonomy" id="1070528"/>
    <lineage>
        <taxon>unclassified sequences</taxon>
        <taxon>metagenomes</taxon>
        <taxon>organismal metagenomes</taxon>
    </lineage>
</organism>
<dbReference type="PANTHER" id="PTHR10491">
    <property type="entry name" value="DTDP-4-DEHYDRORHAMNOSE REDUCTASE"/>
    <property type="match status" value="1"/>
</dbReference>
<dbReference type="EMBL" id="MN740961">
    <property type="protein sequence ID" value="QHU20023.1"/>
    <property type="molecule type" value="Genomic_DNA"/>
</dbReference>
<evidence type="ECO:0000313" key="1">
    <source>
        <dbReference type="EMBL" id="QHU20023.1"/>
    </source>
</evidence>
<dbReference type="InterPro" id="IPR005913">
    <property type="entry name" value="dTDP_dehydrorham_reduct"/>
</dbReference>